<organism evidence="2 3">
    <name type="scientific">Bradyrhizobium lablabi</name>
    <dbReference type="NCBI Taxonomy" id="722472"/>
    <lineage>
        <taxon>Bacteria</taxon>
        <taxon>Pseudomonadati</taxon>
        <taxon>Pseudomonadota</taxon>
        <taxon>Alphaproteobacteria</taxon>
        <taxon>Hyphomicrobiales</taxon>
        <taxon>Nitrobacteraceae</taxon>
        <taxon>Bradyrhizobium</taxon>
    </lineage>
</organism>
<dbReference type="AlphaFoldDB" id="A0A1M6JNU5"/>
<protein>
    <submittedName>
        <fullName evidence="2">Uncharacterized conserved protein, DUF1330 family</fullName>
    </submittedName>
</protein>
<dbReference type="PANTHER" id="PTHR41521">
    <property type="match status" value="1"/>
</dbReference>
<accession>A0A1M6JNU5</accession>
<proteinExistence type="predicted"/>
<dbReference type="Proteomes" id="UP000189935">
    <property type="component" value="Chromosome I"/>
</dbReference>
<dbReference type="PANTHER" id="PTHR41521:SF4">
    <property type="entry name" value="BLR0684 PROTEIN"/>
    <property type="match status" value="1"/>
</dbReference>
<dbReference type="Pfam" id="PF07045">
    <property type="entry name" value="DUF1330"/>
    <property type="match status" value="1"/>
</dbReference>
<evidence type="ECO:0000313" key="3">
    <source>
        <dbReference type="Proteomes" id="UP000189935"/>
    </source>
</evidence>
<evidence type="ECO:0000313" key="2">
    <source>
        <dbReference type="EMBL" id="SHJ48316.1"/>
    </source>
</evidence>
<dbReference type="InterPro" id="IPR011008">
    <property type="entry name" value="Dimeric_a/b-barrel"/>
</dbReference>
<dbReference type="OrthoDB" id="9806380at2"/>
<dbReference type="InterPro" id="IPR010753">
    <property type="entry name" value="DUF1330"/>
</dbReference>
<gene>
    <name evidence="2" type="ORF">SAMN05444159_0732</name>
</gene>
<sequence length="96" mass="10841">MKAYLVLDLSVNDLGGFRKYIAEIPAFIAKHSGKYIVQGVQPTTIEGDWKPERMVIIEFPEREKAEAFLSDPEIQDLFKVRHDTTTSKLVLADGCT</sequence>
<name>A0A1M6JNU5_9BRAD</name>
<dbReference type="SUPFAM" id="SSF54909">
    <property type="entry name" value="Dimeric alpha+beta barrel"/>
    <property type="match status" value="1"/>
</dbReference>
<dbReference type="Gene3D" id="3.30.70.100">
    <property type="match status" value="1"/>
</dbReference>
<evidence type="ECO:0000259" key="1">
    <source>
        <dbReference type="Pfam" id="PF07045"/>
    </source>
</evidence>
<reference evidence="2 3" key="1">
    <citation type="submission" date="2016-11" db="EMBL/GenBank/DDBJ databases">
        <authorList>
            <person name="Jaros S."/>
            <person name="Januszkiewicz K."/>
            <person name="Wedrychowicz H."/>
        </authorList>
    </citation>
    <scope>NUCLEOTIDE SEQUENCE [LARGE SCALE GENOMIC DNA]</scope>
    <source>
        <strain evidence="2 3">GAS499</strain>
    </source>
</reference>
<dbReference type="EMBL" id="LT670844">
    <property type="protein sequence ID" value="SHJ48316.1"/>
    <property type="molecule type" value="Genomic_DNA"/>
</dbReference>
<feature type="domain" description="DUF1330" evidence="1">
    <location>
        <begin position="2"/>
        <end position="94"/>
    </location>
</feature>
<dbReference type="RefSeq" id="WP_079536920.1">
    <property type="nucleotide sequence ID" value="NZ_LT670844.1"/>
</dbReference>